<proteinExistence type="predicted"/>
<dbReference type="AlphaFoldDB" id="A0AAV0WNQ6"/>
<protein>
    <recommendedName>
        <fullName evidence="1">PiggyBac transposable element-derived protein domain-containing protein</fullName>
    </recommendedName>
</protein>
<accession>A0AAV0WNQ6</accession>
<dbReference type="EMBL" id="CARXXK010000002">
    <property type="protein sequence ID" value="CAI6357466.1"/>
    <property type="molecule type" value="Genomic_DNA"/>
</dbReference>
<evidence type="ECO:0000313" key="3">
    <source>
        <dbReference type="Proteomes" id="UP001160148"/>
    </source>
</evidence>
<sequence>MCIDESVIPFVGRLSFRQYIKNKRHRYGIKIFKLCINDGYTIGFKIYAGQEAIPGVAISTKIVMELAADYLDEGRTMFTDNWYTSVSLANELLGRSTNLVGTLRSNRKFNPKNVINAKLKKGEIKSSQNDNNIVVMKWKDKRDVLMLSTKHKDNLVETTNKRGQKLFKPQMVMDYNKAKGFVDISDLRNSYHSPLRRSIKWYRKIAFEILLNTSVLNALTLFCCDW</sequence>
<organism evidence="2 3">
    <name type="scientific">Macrosiphum euphorbiae</name>
    <name type="common">potato aphid</name>
    <dbReference type="NCBI Taxonomy" id="13131"/>
    <lineage>
        <taxon>Eukaryota</taxon>
        <taxon>Metazoa</taxon>
        <taxon>Ecdysozoa</taxon>
        <taxon>Arthropoda</taxon>
        <taxon>Hexapoda</taxon>
        <taxon>Insecta</taxon>
        <taxon>Pterygota</taxon>
        <taxon>Neoptera</taxon>
        <taxon>Paraneoptera</taxon>
        <taxon>Hemiptera</taxon>
        <taxon>Sternorrhyncha</taxon>
        <taxon>Aphidomorpha</taxon>
        <taxon>Aphidoidea</taxon>
        <taxon>Aphididae</taxon>
        <taxon>Macrosiphini</taxon>
        <taxon>Macrosiphum</taxon>
    </lineage>
</organism>
<dbReference type="PANTHER" id="PTHR46599:SF3">
    <property type="entry name" value="PIGGYBAC TRANSPOSABLE ELEMENT-DERIVED PROTEIN 4"/>
    <property type="match status" value="1"/>
</dbReference>
<feature type="domain" description="PiggyBac transposable element-derived protein" evidence="1">
    <location>
        <begin position="1"/>
        <end position="218"/>
    </location>
</feature>
<dbReference type="Pfam" id="PF13843">
    <property type="entry name" value="DDE_Tnp_1_7"/>
    <property type="match status" value="1"/>
</dbReference>
<keyword evidence="3" id="KW-1185">Reference proteome</keyword>
<dbReference type="PANTHER" id="PTHR46599">
    <property type="entry name" value="PIGGYBAC TRANSPOSABLE ELEMENT-DERIVED PROTEIN 4"/>
    <property type="match status" value="1"/>
</dbReference>
<evidence type="ECO:0000259" key="1">
    <source>
        <dbReference type="Pfam" id="PF13843"/>
    </source>
</evidence>
<gene>
    <name evidence="2" type="ORF">MEUPH1_LOCUS13090</name>
</gene>
<dbReference type="Proteomes" id="UP001160148">
    <property type="component" value="Unassembled WGS sequence"/>
</dbReference>
<evidence type="ECO:0000313" key="2">
    <source>
        <dbReference type="EMBL" id="CAI6357466.1"/>
    </source>
</evidence>
<dbReference type="InterPro" id="IPR029526">
    <property type="entry name" value="PGBD"/>
</dbReference>
<reference evidence="2 3" key="1">
    <citation type="submission" date="2023-01" db="EMBL/GenBank/DDBJ databases">
        <authorList>
            <person name="Whitehead M."/>
        </authorList>
    </citation>
    <scope>NUCLEOTIDE SEQUENCE [LARGE SCALE GENOMIC DNA]</scope>
</reference>
<comment type="caution">
    <text evidence="2">The sequence shown here is derived from an EMBL/GenBank/DDBJ whole genome shotgun (WGS) entry which is preliminary data.</text>
</comment>
<name>A0AAV0WNQ6_9HEMI</name>